<reference evidence="1" key="1">
    <citation type="submission" date="2014-11" db="EMBL/GenBank/DDBJ databases">
        <authorList>
            <person name="Geib S."/>
        </authorList>
    </citation>
    <scope>NUCLEOTIDE SEQUENCE</scope>
</reference>
<dbReference type="InterPro" id="IPR039599">
    <property type="entry name" value="RBM48"/>
</dbReference>
<protein>
    <submittedName>
        <fullName evidence="1">RNA-binding protein 48</fullName>
    </submittedName>
</protein>
<name>A0A0A1X1R0_ZEUCU</name>
<sequence length="173" mass="20481">MDENENANHHIRQNYCRNRLEYRRGRRLRAVKVYTVANESKHLLVFGVPKINLKQEIKCKLKRCGDIEFIQCVTEEIAKKVELEAFTDVYHVTYTKVQAARRAKRYLDAQEFYGGILHISYAPEYETTEELRQKLLQRKVEINYRQKVNEKVAKTMSTEAQLNEPPNKMSKES</sequence>
<dbReference type="PANTHER" id="PTHR20957:SF0">
    <property type="entry name" value="RNA-BINDING PROTEIN 48"/>
    <property type="match status" value="1"/>
</dbReference>
<proteinExistence type="predicted"/>
<reference evidence="1" key="2">
    <citation type="journal article" date="2015" name="Gigascience">
        <title>Reconstructing a comprehensive transcriptome assembly of a white-pupal translocated strain of the pest fruit fly Bactrocera cucurbitae.</title>
        <authorList>
            <person name="Sim S.B."/>
            <person name="Calla B."/>
            <person name="Hall B."/>
            <person name="DeRego T."/>
            <person name="Geib S.M."/>
        </authorList>
    </citation>
    <scope>NUCLEOTIDE SEQUENCE</scope>
</reference>
<dbReference type="InterPro" id="IPR012677">
    <property type="entry name" value="Nucleotide-bd_a/b_plait_sf"/>
</dbReference>
<accession>A0A0A1X1R0</accession>
<dbReference type="Gene3D" id="3.30.70.330">
    <property type="match status" value="1"/>
</dbReference>
<dbReference type="EMBL" id="GBXI01009597">
    <property type="protein sequence ID" value="JAD04695.1"/>
    <property type="molecule type" value="Transcribed_RNA"/>
</dbReference>
<organism evidence="1">
    <name type="scientific">Zeugodacus cucurbitae</name>
    <name type="common">Melon fruit fly</name>
    <name type="synonym">Bactrocera cucurbitae</name>
    <dbReference type="NCBI Taxonomy" id="28588"/>
    <lineage>
        <taxon>Eukaryota</taxon>
        <taxon>Metazoa</taxon>
        <taxon>Ecdysozoa</taxon>
        <taxon>Arthropoda</taxon>
        <taxon>Hexapoda</taxon>
        <taxon>Insecta</taxon>
        <taxon>Pterygota</taxon>
        <taxon>Neoptera</taxon>
        <taxon>Endopterygota</taxon>
        <taxon>Diptera</taxon>
        <taxon>Brachycera</taxon>
        <taxon>Muscomorpha</taxon>
        <taxon>Tephritoidea</taxon>
        <taxon>Tephritidae</taxon>
        <taxon>Zeugodacus</taxon>
        <taxon>Zeugodacus</taxon>
    </lineage>
</organism>
<evidence type="ECO:0000313" key="1">
    <source>
        <dbReference type="EMBL" id="JAD04695.1"/>
    </source>
</evidence>
<dbReference type="AlphaFoldDB" id="A0A0A1X1R0"/>
<dbReference type="PANTHER" id="PTHR20957">
    <property type="entry name" value="RNA-BINDING PROTEIN 48"/>
    <property type="match status" value="1"/>
</dbReference>
<dbReference type="GO" id="GO:0005654">
    <property type="term" value="C:nucleoplasm"/>
    <property type="evidence" value="ECO:0007669"/>
    <property type="project" value="TreeGrafter"/>
</dbReference>
<dbReference type="GO" id="GO:0003676">
    <property type="term" value="F:nucleic acid binding"/>
    <property type="evidence" value="ECO:0007669"/>
    <property type="project" value="InterPro"/>
</dbReference>
<dbReference type="InterPro" id="IPR035979">
    <property type="entry name" value="RBD_domain_sf"/>
</dbReference>
<gene>
    <name evidence="1" type="primary">rbm48</name>
    <name evidence="1" type="ORF">g.21632</name>
</gene>
<dbReference type="SUPFAM" id="SSF54928">
    <property type="entry name" value="RNA-binding domain, RBD"/>
    <property type="match status" value="1"/>
</dbReference>